<reference evidence="7 8" key="1">
    <citation type="submission" date="2014-09" db="EMBL/GenBank/DDBJ databases">
        <title>Vibrio maritimus JCM 19235. (C45) whole genome shotgun sequence.</title>
        <authorList>
            <person name="Sawabe T."/>
            <person name="Meirelles P."/>
            <person name="Nakanishi M."/>
            <person name="Sayaka M."/>
            <person name="Hattori M."/>
            <person name="Ohkuma M."/>
        </authorList>
    </citation>
    <scope>NUCLEOTIDE SEQUENCE [LARGE SCALE GENOMIC DNA]</scope>
    <source>
        <strain evidence="8">JCM19235</strain>
    </source>
</reference>
<dbReference type="InterPro" id="IPR018385">
    <property type="entry name" value="C4_dicarb_anaerob_car-like"/>
</dbReference>
<dbReference type="Pfam" id="PF03606">
    <property type="entry name" value="DcuC"/>
    <property type="match status" value="1"/>
</dbReference>
<keyword evidence="4 6" id="KW-1133">Transmembrane helix</keyword>
<evidence type="ECO:0000256" key="3">
    <source>
        <dbReference type="ARBA" id="ARBA00022692"/>
    </source>
</evidence>
<dbReference type="Proteomes" id="UP000029228">
    <property type="component" value="Unassembled WGS sequence"/>
</dbReference>
<evidence type="ECO:0000256" key="5">
    <source>
        <dbReference type="ARBA" id="ARBA00023136"/>
    </source>
</evidence>
<comment type="caution">
    <text evidence="7">The sequence shown here is derived from an EMBL/GenBank/DDBJ whole genome shotgun (WGS) entry which is preliminary data.</text>
</comment>
<gene>
    <name evidence="7" type="ORF">JCM19235_6650</name>
</gene>
<protein>
    <submittedName>
        <fullName evidence="7">Arginine/ornithine antiporter ArcD</fullName>
    </submittedName>
</protein>
<comment type="subcellular location">
    <subcellularLocation>
        <location evidence="1">Cell membrane</location>
        <topology evidence="1">Multi-pass membrane protein</topology>
    </subcellularLocation>
</comment>
<evidence type="ECO:0000313" key="7">
    <source>
        <dbReference type="EMBL" id="GAL18097.1"/>
    </source>
</evidence>
<accession>A0A090SF29</accession>
<proteinExistence type="predicted"/>
<dbReference type="STRING" id="990268.JCM19235_6650"/>
<dbReference type="GO" id="GO:0005886">
    <property type="term" value="C:plasma membrane"/>
    <property type="evidence" value="ECO:0007669"/>
    <property type="project" value="UniProtKB-SubCell"/>
</dbReference>
<evidence type="ECO:0000256" key="6">
    <source>
        <dbReference type="SAM" id="Phobius"/>
    </source>
</evidence>
<evidence type="ECO:0000256" key="4">
    <source>
        <dbReference type="ARBA" id="ARBA00022989"/>
    </source>
</evidence>
<sequence>MVVAGIILLGSGIGVATSTVNPFATGVASRFAEIQLGDGIVVRLVAFALLYLVTCVFIMRYAAKVKADPSQSLLSDITFTDQFSSEPQALPYTKQHKVTMTVFLEPLR</sequence>
<evidence type="ECO:0000256" key="2">
    <source>
        <dbReference type="ARBA" id="ARBA00022475"/>
    </source>
</evidence>
<name>A0A090SF29_9VIBR</name>
<keyword evidence="5 6" id="KW-0472">Membrane</keyword>
<dbReference type="EMBL" id="BBMR01000002">
    <property type="protein sequence ID" value="GAL18097.1"/>
    <property type="molecule type" value="Genomic_DNA"/>
</dbReference>
<keyword evidence="3 6" id="KW-0812">Transmembrane</keyword>
<feature type="transmembrane region" description="Helical" evidence="6">
    <location>
        <begin position="40"/>
        <end position="63"/>
    </location>
</feature>
<keyword evidence="8" id="KW-1185">Reference proteome</keyword>
<keyword evidence="2" id="KW-1003">Cell membrane</keyword>
<dbReference type="AlphaFoldDB" id="A0A090SF29"/>
<evidence type="ECO:0000313" key="8">
    <source>
        <dbReference type="Proteomes" id="UP000029228"/>
    </source>
</evidence>
<evidence type="ECO:0000256" key="1">
    <source>
        <dbReference type="ARBA" id="ARBA00004651"/>
    </source>
</evidence>
<organism evidence="7 8">
    <name type="scientific">Vibrio maritimus</name>
    <dbReference type="NCBI Taxonomy" id="990268"/>
    <lineage>
        <taxon>Bacteria</taxon>
        <taxon>Pseudomonadati</taxon>
        <taxon>Pseudomonadota</taxon>
        <taxon>Gammaproteobacteria</taxon>
        <taxon>Vibrionales</taxon>
        <taxon>Vibrionaceae</taxon>
        <taxon>Vibrio</taxon>
    </lineage>
</organism>